<comment type="caution">
    <text evidence="1">The sequence shown here is derived from an EMBL/GenBank/DDBJ whole genome shotgun (WGS) entry which is preliminary data.</text>
</comment>
<dbReference type="EMBL" id="JAPFQP010000002">
    <property type="protein sequence ID" value="MCX2719637.1"/>
    <property type="molecule type" value="Genomic_DNA"/>
</dbReference>
<sequence length="122" mass="14222">MKIRIKGNSIRLRLTRNEVADLCTKGFIRETTRFPSGLFRYEVMISEVHNTLNAALEDNSICFYLPRKLSENWPDNETVGFEEWLPLTNDSTLHLLLEKDFQCLEARSEDESDQYPNPKALL</sequence>
<dbReference type="InterPro" id="IPR053825">
    <property type="entry name" value="DUF7009"/>
</dbReference>
<dbReference type="RefSeq" id="WP_266012420.1">
    <property type="nucleotide sequence ID" value="NZ_JAPFQP010000002.1"/>
</dbReference>
<dbReference type="Proteomes" id="UP001207116">
    <property type="component" value="Unassembled WGS sequence"/>
</dbReference>
<gene>
    <name evidence="1" type="ORF">OO016_08485</name>
</gene>
<accession>A0AAE3SND0</accession>
<evidence type="ECO:0000313" key="1">
    <source>
        <dbReference type="EMBL" id="MCX2719637.1"/>
    </source>
</evidence>
<name>A0AAE3SND0_9FLAO</name>
<dbReference type="Pfam" id="PF22668">
    <property type="entry name" value="DUF7009"/>
    <property type="match status" value="1"/>
</dbReference>
<keyword evidence="2" id="KW-1185">Reference proteome</keyword>
<evidence type="ECO:0000313" key="2">
    <source>
        <dbReference type="Proteomes" id="UP001207116"/>
    </source>
</evidence>
<reference evidence="1" key="1">
    <citation type="submission" date="2022-11" db="EMBL/GenBank/DDBJ databases">
        <title>The characterization of three novel Bacteroidetes species and genomic analysis of their roles in tidal elemental geochemical cycles.</title>
        <authorList>
            <person name="Ma K.-J."/>
        </authorList>
    </citation>
    <scope>NUCLEOTIDE SEQUENCE</scope>
    <source>
        <strain evidence="1">M415</strain>
    </source>
</reference>
<protein>
    <submittedName>
        <fullName evidence="1">Uncharacterized protein</fullName>
    </submittedName>
</protein>
<dbReference type="AlphaFoldDB" id="A0AAE3SND0"/>
<organism evidence="1 2">
    <name type="scientific">Lentiprolixibacter aurantiacus</name>
    <dbReference type="NCBI Taxonomy" id="2993939"/>
    <lineage>
        <taxon>Bacteria</taxon>
        <taxon>Pseudomonadati</taxon>
        <taxon>Bacteroidota</taxon>
        <taxon>Flavobacteriia</taxon>
        <taxon>Flavobacteriales</taxon>
        <taxon>Flavobacteriaceae</taxon>
        <taxon>Lentiprolixibacter</taxon>
    </lineage>
</organism>
<proteinExistence type="predicted"/>